<dbReference type="AlphaFoldDB" id="A0A4P6FCQ6"/>
<evidence type="ECO:0000256" key="1">
    <source>
        <dbReference type="SAM" id="MobiDB-lite"/>
    </source>
</evidence>
<dbReference type="Pfam" id="PF01965">
    <property type="entry name" value="DJ-1_PfpI"/>
    <property type="match status" value="1"/>
</dbReference>
<dbReference type="GO" id="GO:0006355">
    <property type="term" value="P:regulation of DNA-templated transcription"/>
    <property type="evidence" value="ECO:0007669"/>
    <property type="project" value="TreeGrafter"/>
</dbReference>
<evidence type="ECO:0000313" key="4">
    <source>
        <dbReference type="Proteomes" id="UP000291259"/>
    </source>
</evidence>
<organism evidence="3 4">
    <name type="scientific">Agromyces protaetiae</name>
    <dbReference type="NCBI Taxonomy" id="2509455"/>
    <lineage>
        <taxon>Bacteria</taxon>
        <taxon>Bacillati</taxon>
        <taxon>Actinomycetota</taxon>
        <taxon>Actinomycetes</taxon>
        <taxon>Micrococcales</taxon>
        <taxon>Microbacteriaceae</taxon>
        <taxon>Agromyces</taxon>
    </lineage>
</organism>
<name>A0A4P6FCQ6_9MICO</name>
<dbReference type="PANTHER" id="PTHR43130">
    <property type="entry name" value="ARAC-FAMILY TRANSCRIPTIONAL REGULATOR"/>
    <property type="match status" value="1"/>
</dbReference>
<dbReference type="KEGG" id="agf:ET445_04695"/>
<sequence length="237" mass="24530">MTEPLRIVSLLFPNVTQLDLTGPAQVFRHLPGTEHHLAWHTLDPVPTDAGFSIVPTTTIQDAPQADVLFVPGGQGAFELFDDAVALDFLRRQAPGARYVTSVCTGSFALGAAGLLDGRRATSHWGSLPLLEGLGAIPVAERVVRDGNVVTGAGVSSGIDFALTLAAEIFGPEVAKGVQLGIEYDPAPPFDAGAPGRPEANPAQVEATRASAAANRGPLVEKAAARLAERRAAAESAG</sequence>
<reference evidence="3 4" key="1">
    <citation type="submission" date="2019-01" db="EMBL/GenBank/DDBJ databases">
        <title>Genome sequencing of strain FW100M-8.</title>
        <authorList>
            <person name="Heo J."/>
            <person name="Kim S.-J."/>
            <person name="Kim J.-S."/>
            <person name="Hong S.-B."/>
            <person name="Kwon S.-W."/>
        </authorList>
    </citation>
    <scope>NUCLEOTIDE SEQUENCE [LARGE SCALE GENOMIC DNA]</scope>
    <source>
        <strain evidence="3 4">FW100M-8</strain>
    </source>
</reference>
<keyword evidence="4" id="KW-1185">Reference proteome</keyword>
<gene>
    <name evidence="3" type="ORF">ET445_04695</name>
</gene>
<dbReference type="Proteomes" id="UP000291259">
    <property type="component" value="Chromosome"/>
</dbReference>
<protein>
    <submittedName>
        <fullName evidence="3">DJ-1/PfpI family protein</fullName>
    </submittedName>
</protein>
<dbReference type="CDD" id="cd03139">
    <property type="entry name" value="GATase1_PfpI_2"/>
    <property type="match status" value="1"/>
</dbReference>
<proteinExistence type="predicted"/>
<dbReference type="SUPFAM" id="SSF52317">
    <property type="entry name" value="Class I glutamine amidotransferase-like"/>
    <property type="match status" value="1"/>
</dbReference>
<dbReference type="InterPro" id="IPR002818">
    <property type="entry name" value="DJ-1/PfpI"/>
</dbReference>
<feature type="region of interest" description="Disordered" evidence="1">
    <location>
        <begin position="188"/>
        <end position="216"/>
    </location>
</feature>
<dbReference type="Gene3D" id="3.40.50.880">
    <property type="match status" value="1"/>
</dbReference>
<dbReference type="PANTHER" id="PTHR43130:SF2">
    <property type="entry name" value="DJ-1_PFPI DOMAIN-CONTAINING PROTEIN"/>
    <property type="match status" value="1"/>
</dbReference>
<evidence type="ECO:0000313" key="3">
    <source>
        <dbReference type="EMBL" id="QAY72743.1"/>
    </source>
</evidence>
<accession>A0A4P6FCQ6</accession>
<dbReference type="RefSeq" id="WP_129189285.1">
    <property type="nucleotide sequence ID" value="NZ_CP035491.1"/>
</dbReference>
<dbReference type="OrthoDB" id="3194870at2"/>
<evidence type="ECO:0000259" key="2">
    <source>
        <dbReference type="Pfam" id="PF01965"/>
    </source>
</evidence>
<dbReference type="EMBL" id="CP035491">
    <property type="protein sequence ID" value="QAY72743.1"/>
    <property type="molecule type" value="Genomic_DNA"/>
</dbReference>
<feature type="domain" description="DJ-1/PfpI" evidence="2">
    <location>
        <begin position="6"/>
        <end position="166"/>
    </location>
</feature>
<dbReference type="InterPro" id="IPR029062">
    <property type="entry name" value="Class_I_gatase-like"/>
</dbReference>
<dbReference type="InterPro" id="IPR052158">
    <property type="entry name" value="INH-QAR"/>
</dbReference>